<evidence type="ECO:0000256" key="3">
    <source>
        <dbReference type="SAM" id="Phobius"/>
    </source>
</evidence>
<evidence type="ECO:0000313" key="7">
    <source>
        <dbReference type="Proteomes" id="UP000030764"/>
    </source>
</evidence>
<dbReference type="Gene3D" id="2.60.40.4100">
    <property type="entry name" value="Zona pellucida, ZP-C domain"/>
    <property type="match status" value="1"/>
</dbReference>
<dbReference type="InterPro" id="IPR056953">
    <property type="entry name" value="CUT_N"/>
</dbReference>
<reference evidence="6 7" key="1">
    <citation type="journal article" date="2014" name="Nat. Genet.">
        <title>Genome and transcriptome of the porcine whipworm Trichuris suis.</title>
        <authorList>
            <person name="Jex A.R."/>
            <person name="Nejsum P."/>
            <person name="Schwarz E.M."/>
            <person name="Hu L."/>
            <person name="Young N.D."/>
            <person name="Hall R.S."/>
            <person name="Korhonen P.K."/>
            <person name="Liao S."/>
            <person name="Thamsborg S."/>
            <person name="Xia J."/>
            <person name="Xu P."/>
            <person name="Wang S."/>
            <person name="Scheerlinck J.P."/>
            <person name="Hofmann A."/>
            <person name="Sternberg P.W."/>
            <person name="Wang J."/>
            <person name="Gasser R.B."/>
        </authorList>
    </citation>
    <scope>NUCLEOTIDE SEQUENCE [LARGE SCALE GENOMIC DNA]</scope>
    <source>
        <strain evidence="6">DCEP-RM93M</strain>
    </source>
</reference>
<evidence type="ECO:0000256" key="4">
    <source>
        <dbReference type="SAM" id="SignalP"/>
    </source>
</evidence>
<dbReference type="InterPro" id="IPR042235">
    <property type="entry name" value="ZP-C_dom"/>
</dbReference>
<dbReference type="PROSITE" id="PS51034">
    <property type="entry name" value="ZP_2"/>
    <property type="match status" value="1"/>
</dbReference>
<feature type="region of interest" description="Disordered" evidence="2">
    <location>
        <begin position="384"/>
        <end position="403"/>
    </location>
</feature>
<dbReference type="InterPro" id="IPR001507">
    <property type="entry name" value="ZP_dom"/>
</dbReference>
<dbReference type="Pfam" id="PF25057">
    <property type="entry name" value="CUT_N"/>
    <property type="match status" value="1"/>
</dbReference>
<keyword evidence="3" id="KW-0812">Transmembrane</keyword>
<protein>
    <recommendedName>
        <fullName evidence="5">ZP domain-containing protein</fullName>
    </recommendedName>
</protein>
<dbReference type="AlphaFoldDB" id="A0A085LS03"/>
<feature type="compositionally biased region" description="Polar residues" evidence="2">
    <location>
        <begin position="388"/>
        <end position="403"/>
    </location>
</feature>
<dbReference type="InterPro" id="IPR055355">
    <property type="entry name" value="ZP-C"/>
</dbReference>
<dbReference type="EMBL" id="KL363315">
    <property type="protein sequence ID" value="KFD47749.1"/>
    <property type="molecule type" value="Genomic_DNA"/>
</dbReference>
<feature type="signal peptide" evidence="4">
    <location>
        <begin position="1"/>
        <end position="19"/>
    </location>
</feature>
<dbReference type="Pfam" id="PF00100">
    <property type="entry name" value="Zona_pellucida"/>
    <property type="match status" value="1"/>
</dbReference>
<feature type="transmembrane region" description="Helical" evidence="3">
    <location>
        <begin position="350"/>
        <end position="374"/>
    </location>
</feature>
<proteinExistence type="predicted"/>
<keyword evidence="1" id="KW-1015">Disulfide bond</keyword>
<feature type="domain" description="ZP" evidence="5">
    <location>
        <begin position="28"/>
        <end position="292"/>
    </location>
</feature>
<gene>
    <name evidence="6" type="ORF">M513_11361</name>
</gene>
<evidence type="ECO:0000259" key="5">
    <source>
        <dbReference type="PROSITE" id="PS51034"/>
    </source>
</evidence>
<feature type="chain" id="PRO_5001794711" description="ZP domain-containing protein" evidence="4">
    <location>
        <begin position="20"/>
        <end position="403"/>
    </location>
</feature>
<evidence type="ECO:0000256" key="2">
    <source>
        <dbReference type="SAM" id="MobiDB-lite"/>
    </source>
</evidence>
<evidence type="ECO:0000256" key="1">
    <source>
        <dbReference type="ARBA" id="ARBA00023157"/>
    </source>
</evidence>
<dbReference type="PANTHER" id="PTHR46560:SF13">
    <property type="entry name" value="ZP DOMAIN-CONTAINING PROTEIN"/>
    <property type="match status" value="1"/>
</dbReference>
<sequence length="403" mass="44809">MDRAILLGITLTLTRLASSQLLRDRSVECNSEEITVDLHFAKPFNGIVFANKFYQTPQCRWEGDGSHRLKLRLPLNPIPTKQPYCGLEHTEFSQTDGEYGVTLVLSPMRDLLVEGMEGLTVRCAYNMDDITLTLPTGINGPGLLISPRTYADVVTGSGGSPLLKMVIRDGHGIQGSVVDTVHVGQRITLDVIMEDTSIYDFYVHDCYAHDGTNIPETSISIIDQDGCATQLSRAVDVPAFTTTHASTGAKHVYVHMYGFQFTTSQLVYVQCQVRPCLQNCNRPQCQVTVNNTTLHLRRKRAHANSWFPLEENYNLTAVIRVQQQELQSIVPTSPQELVQSTRSEELCIDLTVAILLLTIFAVVCLLCLSVMAYLCRRLLHDSPKDPFSSCSVSTPTSRTSYSC</sequence>
<keyword evidence="7" id="KW-1185">Reference proteome</keyword>
<name>A0A085LS03_9BILA</name>
<organism evidence="6 7">
    <name type="scientific">Trichuris suis</name>
    <name type="common">pig whipworm</name>
    <dbReference type="NCBI Taxonomy" id="68888"/>
    <lineage>
        <taxon>Eukaryota</taxon>
        <taxon>Metazoa</taxon>
        <taxon>Ecdysozoa</taxon>
        <taxon>Nematoda</taxon>
        <taxon>Enoplea</taxon>
        <taxon>Dorylaimia</taxon>
        <taxon>Trichinellida</taxon>
        <taxon>Trichuridae</taxon>
        <taxon>Trichuris</taxon>
    </lineage>
</organism>
<keyword evidence="4" id="KW-0732">Signal</keyword>
<accession>A0A085LS03</accession>
<dbReference type="SMART" id="SM00241">
    <property type="entry name" value="ZP"/>
    <property type="match status" value="1"/>
</dbReference>
<evidence type="ECO:0000313" key="6">
    <source>
        <dbReference type="EMBL" id="KFD47749.1"/>
    </source>
</evidence>
<dbReference type="PANTHER" id="PTHR46560">
    <property type="entry name" value="CYPHER, ISOFORM B"/>
    <property type="match status" value="1"/>
</dbReference>
<keyword evidence="3" id="KW-1133">Transmembrane helix</keyword>
<dbReference type="Proteomes" id="UP000030764">
    <property type="component" value="Unassembled WGS sequence"/>
</dbReference>
<keyword evidence="3" id="KW-0472">Membrane</keyword>